<dbReference type="Gene3D" id="3.10.100.10">
    <property type="entry name" value="Mannose-Binding Protein A, subunit A"/>
    <property type="match status" value="1"/>
</dbReference>
<name>A0ABV7D3H6_9PROT</name>
<evidence type="ECO:0000313" key="3">
    <source>
        <dbReference type="Proteomes" id="UP001595444"/>
    </source>
</evidence>
<dbReference type="CDD" id="cd00037">
    <property type="entry name" value="CLECT"/>
    <property type="match status" value="1"/>
</dbReference>
<sequence>MFFSGLLIAAAMMFQTDIDDTGTAVARPMGNAILEPDTGSYYQVFEFYGRPPYTWEHANRMVKGYHYQGREGRLAEVKSGNTHYFLLVNFPDIRTNPMWIGLHVECNETAEIKWQDGSSLSEQSFRAWNDGTPKNISRTCREHKESGMILPVFYQAHELGVRWEVAQEKANMKYMMVEFPVPTEAEQEKTDTAKP</sequence>
<gene>
    <name evidence="2" type="ORF">ACFOKA_04595</name>
</gene>
<dbReference type="InterPro" id="IPR016187">
    <property type="entry name" value="CTDL_fold"/>
</dbReference>
<dbReference type="RefSeq" id="WP_194211887.1">
    <property type="nucleotide sequence ID" value="NZ_CP061205.1"/>
</dbReference>
<dbReference type="PROSITE" id="PS50041">
    <property type="entry name" value="C_TYPE_LECTIN_2"/>
    <property type="match status" value="1"/>
</dbReference>
<feature type="domain" description="C-type lectin" evidence="1">
    <location>
        <begin position="37"/>
        <end position="140"/>
    </location>
</feature>
<keyword evidence="3" id="KW-1185">Reference proteome</keyword>
<dbReference type="SUPFAM" id="SSF56436">
    <property type="entry name" value="C-type lectin-like"/>
    <property type="match status" value="1"/>
</dbReference>
<comment type="caution">
    <text evidence="2">The sequence shown here is derived from an EMBL/GenBank/DDBJ whole genome shotgun (WGS) entry which is preliminary data.</text>
</comment>
<dbReference type="Proteomes" id="UP001595444">
    <property type="component" value="Unassembled WGS sequence"/>
</dbReference>
<reference evidence="3" key="1">
    <citation type="journal article" date="2019" name="Int. J. Syst. Evol. Microbiol.">
        <title>The Global Catalogue of Microorganisms (GCM) 10K type strain sequencing project: providing services to taxonomists for standard genome sequencing and annotation.</title>
        <authorList>
            <consortium name="The Broad Institute Genomics Platform"/>
            <consortium name="The Broad Institute Genome Sequencing Center for Infectious Disease"/>
            <person name="Wu L."/>
            <person name="Ma J."/>
        </authorList>
    </citation>
    <scope>NUCLEOTIDE SEQUENCE [LARGE SCALE GENOMIC DNA]</scope>
    <source>
        <strain evidence="3">KCTC 62164</strain>
    </source>
</reference>
<accession>A0ABV7D3H6</accession>
<protein>
    <submittedName>
        <fullName evidence="2">C-type lectin domain-containing protein</fullName>
    </submittedName>
</protein>
<dbReference type="InterPro" id="IPR001304">
    <property type="entry name" value="C-type_lectin-like"/>
</dbReference>
<organism evidence="2 3">
    <name type="scientific">Kordiimonas pumila</name>
    <dbReference type="NCBI Taxonomy" id="2161677"/>
    <lineage>
        <taxon>Bacteria</taxon>
        <taxon>Pseudomonadati</taxon>
        <taxon>Pseudomonadota</taxon>
        <taxon>Alphaproteobacteria</taxon>
        <taxon>Kordiimonadales</taxon>
        <taxon>Kordiimonadaceae</taxon>
        <taxon>Kordiimonas</taxon>
    </lineage>
</organism>
<evidence type="ECO:0000313" key="2">
    <source>
        <dbReference type="EMBL" id="MFC3051177.1"/>
    </source>
</evidence>
<evidence type="ECO:0000259" key="1">
    <source>
        <dbReference type="PROSITE" id="PS50041"/>
    </source>
</evidence>
<dbReference type="EMBL" id="JBHRSL010000002">
    <property type="protein sequence ID" value="MFC3051177.1"/>
    <property type="molecule type" value="Genomic_DNA"/>
</dbReference>
<dbReference type="InterPro" id="IPR016186">
    <property type="entry name" value="C-type_lectin-like/link_sf"/>
</dbReference>
<proteinExistence type="predicted"/>